<dbReference type="Pfam" id="PF18962">
    <property type="entry name" value="Por_Secre_tail"/>
    <property type="match status" value="1"/>
</dbReference>
<protein>
    <recommendedName>
        <fullName evidence="1">Secretion system C-terminal sorting domain-containing protein</fullName>
    </recommendedName>
</protein>
<gene>
    <name evidence="2" type="ORF">DYBT9275_05192</name>
</gene>
<organism evidence="2 3">
    <name type="scientific">Dyadobacter helix</name>
    <dbReference type="NCBI Taxonomy" id="2822344"/>
    <lineage>
        <taxon>Bacteria</taxon>
        <taxon>Pseudomonadati</taxon>
        <taxon>Bacteroidota</taxon>
        <taxon>Cytophagia</taxon>
        <taxon>Cytophagales</taxon>
        <taxon>Spirosomataceae</taxon>
        <taxon>Dyadobacter</taxon>
    </lineage>
</organism>
<dbReference type="InterPro" id="IPR026444">
    <property type="entry name" value="Secre_tail"/>
</dbReference>
<proteinExistence type="predicted"/>
<dbReference type="Proteomes" id="UP000680038">
    <property type="component" value="Unassembled WGS sequence"/>
</dbReference>
<evidence type="ECO:0000313" key="2">
    <source>
        <dbReference type="EMBL" id="CAG5012517.1"/>
    </source>
</evidence>
<dbReference type="PROSITE" id="PS51257">
    <property type="entry name" value="PROKAR_LIPOPROTEIN"/>
    <property type="match status" value="1"/>
</dbReference>
<evidence type="ECO:0000313" key="3">
    <source>
        <dbReference type="Proteomes" id="UP000680038"/>
    </source>
</evidence>
<dbReference type="InterPro" id="IPR013783">
    <property type="entry name" value="Ig-like_fold"/>
</dbReference>
<dbReference type="InterPro" id="IPR017853">
    <property type="entry name" value="GH"/>
</dbReference>
<accession>A0A916NE80</accession>
<feature type="domain" description="Secretion system C-terminal sorting" evidence="1">
    <location>
        <begin position="723"/>
        <end position="793"/>
    </location>
</feature>
<keyword evidence="3" id="KW-1185">Reference proteome</keyword>
<comment type="caution">
    <text evidence="2">The sequence shown here is derived from an EMBL/GenBank/DDBJ whole genome shotgun (WGS) entry which is preliminary data.</text>
</comment>
<evidence type="ECO:0000259" key="1">
    <source>
        <dbReference type="Pfam" id="PF18962"/>
    </source>
</evidence>
<dbReference type="Gene3D" id="3.20.20.80">
    <property type="entry name" value="Glycosidases"/>
    <property type="match status" value="1"/>
</dbReference>
<dbReference type="NCBIfam" id="TIGR04183">
    <property type="entry name" value="Por_Secre_tail"/>
    <property type="match status" value="1"/>
</dbReference>
<sequence>MNKSSLQPRFVVNILHHKILKLHFIVSLSQSCRYYLLSMQQKSSLKKVSFIFPSLVRQFLFPLFFFICCHNSHAQREIILNTTGYGFDRNTTNGIADNQWTYIQKFANLTHTPSGGSQMSASPTAVRLHIEWNHYEPTAGNYQGDKLKAAIKAIVDLNMKVALHFSYLRPGSWNDTYFSSPDISRIQDSTLVQTNIAHTCPSLYSDAANTKFLAYVDHALSQLSDYYSKILYVEVGNNPTEEYYVPSLSKNDVTYIGMYDYKARMAWRNDFLTRRYPGANTITWGRNTYNRTEAPQPADVDWNSEIGRDFHRFAAWGLLNLYKKFYQTVKARSSSIKVLFFASDFGGQQGNIRHLHNSSLPLALDLGDGIYTSDGTNDSDLWRKISGIDCIKGSNINKIAAVEFDPEDLGQPSGGSGIWGGLATSWFERAFVHGADYVHIAMHFYDNEIAQLAEGIALNKQKYINTAYTPPTRSAPVSINIFPNVFTGNALFDQWQTLGGRDWATADAKPISIKMQDDGYWESIWSTSNYLPCTFSLSASPSNSSVRPGESVTLNTTCSGAECDRALYTWSGNGVNNVSGNSISITAPQTEGSYTYTMLVKRSGCMNKTVTTSFAVNTALPVTLIDFKARPEGKTAVLSWQTSSETNSDRFEVQRSNDGKHWTTIGTVMAQGDVKDAISTYGLTDASPANGNNLYRLKMIDRDNTFGYSRIVNVTFDKEKLSVYPNPVSKTLTFSSNETEPVEKVQILNTNGQVMYQSDSTPNPEINVENLSTGTYLLKLIFTNGTEESSKFIKSK</sequence>
<dbReference type="Gene3D" id="2.60.40.10">
    <property type="entry name" value="Immunoglobulins"/>
    <property type="match status" value="1"/>
</dbReference>
<dbReference type="SUPFAM" id="SSF51445">
    <property type="entry name" value="(Trans)glycosidases"/>
    <property type="match status" value="1"/>
</dbReference>
<reference evidence="2" key="1">
    <citation type="submission" date="2021-04" db="EMBL/GenBank/DDBJ databases">
        <authorList>
            <person name="Rodrigo-Torres L."/>
            <person name="Arahal R. D."/>
            <person name="Lucena T."/>
        </authorList>
    </citation>
    <scope>NUCLEOTIDE SEQUENCE</scope>
    <source>
        <strain evidence="2">CECT 9275</strain>
    </source>
</reference>
<dbReference type="EMBL" id="CAJRAF010000002">
    <property type="protein sequence ID" value="CAG5012517.1"/>
    <property type="molecule type" value="Genomic_DNA"/>
</dbReference>
<dbReference type="AlphaFoldDB" id="A0A916NE80"/>
<name>A0A916NE80_9BACT</name>